<dbReference type="InterPro" id="IPR036890">
    <property type="entry name" value="HATPase_C_sf"/>
</dbReference>
<dbReference type="EC" id="2.7.13.3" evidence="4"/>
<dbReference type="Pfam" id="PF14417">
    <property type="entry name" value="MEDS"/>
    <property type="match status" value="1"/>
</dbReference>
<feature type="domain" description="MEDS" evidence="3">
    <location>
        <begin position="15"/>
        <end position="170"/>
    </location>
</feature>
<sequence length="330" mass="34656">MRVETTRTAGAVRLRHAVGFSASAADVVTLAAPSVAAARGRDEPVALAVRPATERALAAVPAAAGLPAALTGRNGAGTVPLSRPQGPDHSGQTLAARWARELRTLTRGRAGVTVIVEHDPDLDGLDGGFWTELDAALNVALADIPATLLCLYPQLPLHLEVADGARHNHPLVLVDGALRHNAEHRGAREVLTDRGGVPAPAVLGPPDQVMGFDTWQLVEVRDTVARAARAAGCDADRVADLVLAVNEVATNAVEHGNGDAHLAVWTAPGTRELLCEVHDGGRLVDPLPGLHAPHPSDPRGRGLWIARQLCDLLHVWGDDAGTHVRIRALR</sequence>
<evidence type="ECO:0000256" key="1">
    <source>
        <dbReference type="ARBA" id="ARBA00022527"/>
    </source>
</evidence>
<keyword evidence="4" id="KW-0067">ATP-binding</keyword>
<comment type="caution">
    <text evidence="4">The sequence shown here is derived from an EMBL/GenBank/DDBJ whole genome shotgun (WGS) entry which is preliminary data.</text>
</comment>
<dbReference type="EMBL" id="JAVREJ010000012">
    <property type="protein sequence ID" value="MDT0351267.1"/>
    <property type="molecule type" value="Genomic_DNA"/>
</dbReference>
<dbReference type="InterPro" id="IPR025847">
    <property type="entry name" value="MEDS_domain"/>
</dbReference>
<dbReference type="Gene3D" id="3.30.565.10">
    <property type="entry name" value="Histidine kinase-like ATPase, C-terminal domain"/>
    <property type="match status" value="1"/>
</dbReference>
<dbReference type="GO" id="GO:0004673">
    <property type="term" value="F:protein histidine kinase activity"/>
    <property type="evidence" value="ECO:0007669"/>
    <property type="project" value="UniProtKB-EC"/>
</dbReference>
<gene>
    <name evidence="4" type="ORF">RM445_17195</name>
</gene>
<reference evidence="5" key="1">
    <citation type="submission" date="2023-07" db="EMBL/GenBank/DDBJ databases">
        <title>30 novel species of actinomycetes from the DSMZ collection.</title>
        <authorList>
            <person name="Nouioui I."/>
        </authorList>
    </citation>
    <scope>NUCLEOTIDE SEQUENCE [LARGE SCALE GENOMIC DNA]</scope>
    <source>
        <strain evidence="5">DSM 45834</strain>
    </source>
</reference>
<dbReference type="PANTHER" id="PTHR35526">
    <property type="entry name" value="ANTI-SIGMA-F FACTOR RSBW-RELATED"/>
    <property type="match status" value="1"/>
</dbReference>
<protein>
    <submittedName>
        <fullName evidence="4">ATP-binding protein</fullName>
        <ecNumber evidence="4">2.7.13.3</ecNumber>
    </submittedName>
</protein>
<keyword evidence="1" id="KW-0723">Serine/threonine-protein kinase</keyword>
<dbReference type="RefSeq" id="WP_311557502.1">
    <property type="nucleotide sequence ID" value="NZ_JAVREJ010000012.1"/>
</dbReference>
<accession>A0ABU2NCE9</accession>
<keyword evidence="1" id="KW-0418">Kinase</keyword>
<dbReference type="PANTHER" id="PTHR35526:SF3">
    <property type="entry name" value="ANTI-SIGMA-F FACTOR RSBW"/>
    <property type="match status" value="1"/>
</dbReference>
<keyword evidence="5" id="KW-1185">Reference proteome</keyword>
<keyword evidence="4" id="KW-0808">Transferase</keyword>
<dbReference type="InterPro" id="IPR050267">
    <property type="entry name" value="Anti-sigma-factor_SerPK"/>
</dbReference>
<dbReference type="CDD" id="cd16936">
    <property type="entry name" value="HATPase_RsbW-like"/>
    <property type="match status" value="1"/>
</dbReference>
<evidence type="ECO:0000313" key="4">
    <source>
        <dbReference type="EMBL" id="MDT0351267.1"/>
    </source>
</evidence>
<dbReference type="Pfam" id="PF13581">
    <property type="entry name" value="HATPase_c_2"/>
    <property type="match status" value="1"/>
</dbReference>
<dbReference type="Proteomes" id="UP001183202">
    <property type="component" value="Unassembled WGS sequence"/>
</dbReference>
<evidence type="ECO:0000259" key="2">
    <source>
        <dbReference type="Pfam" id="PF13581"/>
    </source>
</evidence>
<evidence type="ECO:0000259" key="3">
    <source>
        <dbReference type="Pfam" id="PF14417"/>
    </source>
</evidence>
<proteinExistence type="predicted"/>
<dbReference type="InterPro" id="IPR003594">
    <property type="entry name" value="HATPase_dom"/>
</dbReference>
<keyword evidence="4" id="KW-0547">Nucleotide-binding</keyword>
<dbReference type="GO" id="GO:0005524">
    <property type="term" value="F:ATP binding"/>
    <property type="evidence" value="ECO:0007669"/>
    <property type="project" value="UniProtKB-KW"/>
</dbReference>
<dbReference type="SUPFAM" id="SSF55874">
    <property type="entry name" value="ATPase domain of HSP90 chaperone/DNA topoisomerase II/histidine kinase"/>
    <property type="match status" value="1"/>
</dbReference>
<evidence type="ECO:0000313" key="5">
    <source>
        <dbReference type="Proteomes" id="UP001183202"/>
    </source>
</evidence>
<feature type="domain" description="Histidine kinase/HSP90-like ATPase" evidence="2">
    <location>
        <begin position="216"/>
        <end position="327"/>
    </location>
</feature>
<organism evidence="4 5">
    <name type="scientific">Pseudonocardia charpentierae</name>
    <dbReference type="NCBI Taxonomy" id="3075545"/>
    <lineage>
        <taxon>Bacteria</taxon>
        <taxon>Bacillati</taxon>
        <taxon>Actinomycetota</taxon>
        <taxon>Actinomycetes</taxon>
        <taxon>Pseudonocardiales</taxon>
        <taxon>Pseudonocardiaceae</taxon>
        <taxon>Pseudonocardia</taxon>
    </lineage>
</organism>
<name>A0ABU2NCE9_9PSEU</name>